<protein>
    <submittedName>
        <fullName evidence="9">ABC transporter permease</fullName>
    </submittedName>
</protein>
<keyword evidence="6 7" id="KW-0472">Membrane</keyword>
<keyword evidence="5 7" id="KW-1133">Transmembrane helix</keyword>
<evidence type="ECO:0000256" key="3">
    <source>
        <dbReference type="ARBA" id="ARBA00022475"/>
    </source>
</evidence>
<evidence type="ECO:0000256" key="1">
    <source>
        <dbReference type="ARBA" id="ARBA00004651"/>
    </source>
</evidence>
<evidence type="ECO:0000313" key="10">
    <source>
        <dbReference type="Proteomes" id="UP001589692"/>
    </source>
</evidence>
<dbReference type="EMBL" id="JBHMAA010000018">
    <property type="protein sequence ID" value="MFB9950577.1"/>
    <property type="molecule type" value="Genomic_DNA"/>
</dbReference>
<dbReference type="PANTHER" id="PTHR43163:SF6">
    <property type="entry name" value="DIPEPTIDE TRANSPORT SYSTEM PERMEASE PROTEIN DPPB-RELATED"/>
    <property type="match status" value="1"/>
</dbReference>
<comment type="subcellular location">
    <subcellularLocation>
        <location evidence="1 7">Cell membrane</location>
        <topology evidence="1 7">Multi-pass membrane protein</topology>
    </subcellularLocation>
</comment>
<feature type="transmembrane region" description="Helical" evidence="7">
    <location>
        <begin position="132"/>
        <end position="158"/>
    </location>
</feature>
<proteinExistence type="inferred from homology"/>
<dbReference type="Proteomes" id="UP001589692">
    <property type="component" value="Unassembled WGS sequence"/>
</dbReference>
<keyword evidence="2 7" id="KW-0813">Transport</keyword>
<reference evidence="9 10" key="1">
    <citation type="submission" date="2024-09" db="EMBL/GenBank/DDBJ databases">
        <authorList>
            <person name="Sun Q."/>
            <person name="Mori K."/>
        </authorList>
    </citation>
    <scope>NUCLEOTIDE SEQUENCE [LARGE SCALE GENOMIC DNA]</scope>
    <source>
        <strain evidence="9 10">TBRC 4938</strain>
    </source>
</reference>
<dbReference type="Pfam" id="PF19300">
    <property type="entry name" value="BPD_transp_1_N"/>
    <property type="match status" value="1"/>
</dbReference>
<keyword evidence="10" id="KW-1185">Reference proteome</keyword>
<dbReference type="Gene3D" id="1.10.3720.10">
    <property type="entry name" value="MetI-like"/>
    <property type="match status" value="1"/>
</dbReference>
<evidence type="ECO:0000256" key="6">
    <source>
        <dbReference type="ARBA" id="ARBA00023136"/>
    </source>
</evidence>
<evidence type="ECO:0000313" key="9">
    <source>
        <dbReference type="EMBL" id="MFB9950577.1"/>
    </source>
</evidence>
<sequence>MWFLKRLGSSVLLVFLIVTLVFLGLRLVPGDPALALLSQSGAAVDPNSVAQLRAQLGLDRPFVFQYLDNIAALLRGDLGVSMRDGASVAKEIGLRLPRTLELVALAAVISFVVAAPMGLYASTRAGGLLDRVGLAAAAVSVSVPNFVIGSMMVLLFATTLRWLPTGGYVPFSEDPIRHFGLALMPAVTMAIGLFALVFRMMRTTCLEVMQRDYVRTAVAKGLSPRRVLFHHVLRTALMPVLAAFALNLGILIGSAVLVEYVFNYPGLSTLMIDAVNSRDYPMVQGCVLVISVIFVGLNLLVDLCYGWLDPRIRQL</sequence>
<dbReference type="InterPro" id="IPR000515">
    <property type="entry name" value="MetI-like"/>
</dbReference>
<gene>
    <name evidence="9" type="ORF">ACFFP0_17125</name>
</gene>
<organism evidence="9 10">
    <name type="scientific">Rhizobium puerariae</name>
    <dbReference type="NCBI Taxonomy" id="1585791"/>
    <lineage>
        <taxon>Bacteria</taxon>
        <taxon>Pseudomonadati</taxon>
        <taxon>Pseudomonadota</taxon>
        <taxon>Alphaproteobacteria</taxon>
        <taxon>Hyphomicrobiales</taxon>
        <taxon>Rhizobiaceae</taxon>
        <taxon>Rhizobium/Agrobacterium group</taxon>
        <taxon>Rhizobium</taxon>
    </lineage>
</organism>
<evidence type="ECO:0000259" key="8">
    <source>
        <dbReference type="PROSITE" id="PS50928"/>
    </source>
</evidence>
<dbReference type="CDD" id="cd06261">
    <property type="entry name" value="TM_PBP2"/>
    <property type="match status" value="1"/>
</dbReference>
<dbReference type="SUPFAM" id="SSF161098">
    <property type="entry name" value="MetI-like"/>
    <property type="match status" value="1"/>
</dbReference>
<keyword evidence="3" id="KW-1003">Cell membrane</keyword>
<feature type="transmembrane region" description="Helical" evidence="7">
    <location>
        <begin position="236"/>
        <end position="262"/>
    </location>
</feature>
<dbReference type="InterPro" id="IPR035906">
    <property type="entry name" value="MetI-like_sf"/>
</dbReference>
<comment type="similarity">
    <text evidence="7">Belongs to the binding-protein-dependent transport system permease family.</text>
</comment>
<evidence type="ECO:0000256" key="2">
    <source>
        <dbReference type="ARBA" id="ARBA00022448"/>
    </source>
</evidence>
<feature type="transmembrane region" description="Helical" evidence="7">
    <location>
        <begin position="178"/>
        <end position="201"/>
    </location>
</feature>
<feature type="transmembrane region" description="Helical" evidence="7">
    <location>
        <begin position="282"/>
        <end position="308"/>
    </location>
</feature>
<feature type="domain" description="ABC transmembrane type-1" evidence="8">
    <location>
        <begin position="96"/>
        <end position="301"/>
    </location>
</feature>
<name>A0ABV6AJ48_9HYPH</name>
<feature type="transmembrane region" description="Helical" evidence="7">
    <location>
        <begin position="102"/>
        <end position="120"/>
    </location>
</feature>
<dbReference type="PROSITE" id="PS50928">
    <property type="entry name" value="ABC_TM1"/>
    <property type="match status" value="1"/>
</dbReference>
<evidence type="ECO:0000256" key="5">
    <source>
        <dbReference type="ARBA" id="ARBA00022989"/>
    </source>
</evidence>
<accession>A0ABV6AJ48</accession>
<dbReference type="InterPro" id="IPR045621">
    <property type="entry name" value="BPD_transp_1_N"/>
</dbReference>
<evidence type="ECO:0000256" key="7">
    <source>
        <dbReference type="RuleBase" id="RU363032"/>
    </source>
</evidence>
<dbReference type="PANTHER" id="PTHR43163">
    <property type="entry name" value="DIPEPTIDE TRANSPORT SYSTEM PERMEASE PROTEIN DPPB-RELATED"/>
    <property type="match status" value="1"/>
</dbReference>
<evidence type="ECO:0000256" key="4">
    <source>
        <dbReference type="ARBA" id="ARBA00022692"/>
    </source>
</evidence>
<dbReference type="Pfam" id="PF00528">
    <property type="entry name" value="BPD_transp_1"/>
    <property type="match status" value="1"/>
</dbReference>
<dbReference type="RefSeq" id="WP_377263152.1">
    <property type="nucleotide sequence ID" value="NZ_JBHMAA010000018.1"/>
</dbReference>
<keyword evidence="4 7" id="KW-0812">Transmembrane</keyword>
<comment type="caution">
    <text evidence="9">The sequence shown here is derived from an EMBL/GenBank/DDBJ whole genome shotgun (WGS) entry which is preliminary data.</text>
</comment>